<proteinExistence type="predicted"/>
<name>A0A6N6VNY8_9HYPH</name>
<organism evidence="2 3">
    <name type="scientific">Parvibaculum sedimenti</name>
    <dbReference type="NCBI Taxonomy" id="2608632"/>
    <lineage>
        <taxon>Bacteria</taxon>
        <taxon>Pseudomonadati</taxon>
        <taxon>Pseudomonadota</taxon>
        <taxon>Alphaproteobacteria</taxon>
        <taxon>Hyphomicrobiales</taxon>
        <taxon>Parvibaculaceae</taxon>
        <taxon>Parvibaculum</taxon>
    </lineage>
</organism>
<evidence type="ECO:0000313" key="3">
    <source>
        <dbReference type="Proteomes" id="UP000468901"/>
    </source>
</evidence>
<protein>
    <submittedName>
        <fullName evidence="2">Uncharacterized protein</fullName>
    </submittedName>
</protein>
<dbReference type="AlphaFoldDB" id="A0A6N6VNY8"/>
<evidence type="ECO:0000313" key="2">
    <source>
        <dbReference type="EMBL" id="KAB7741610.1"/>
    </source>
</evidence>
<reference evidence="2 3" key="1">
    <citation type="submission" date="2019-09" db="EMBL/GenBank/DDBJ databases">
        <title>Parvibaculum sedimenti sp. nov., isolated from sediment.</title>
        <authorList>
            <person name="Wang Y."/>
        </authorList>
    </citation>
    <scope>NUCLEOTIDE SEQUENCE [LARGE SCALE GENOMIC DNA]</scope>
    <source>
        <strain evidence="2 3">HXT-9</strain>
    </source>
</reference>
<accession>A0A6N6VNY8</accession>
<feature type="region of interest" description="Disordered" evidence="1">
    <location>
        <begin position="100"/>
        <end position="119"/>
    </location>
</feature>
<dbReference type="RefSeq" id="WP_152214913.1">
    <property type="nucleotide sequence ID" value="NZ_WESC01000003.1"/>
</dbReference>
<comment type="caution">
    <text evidence="2">The sequence shown here is derived from an EMBL/GenBank/DDBJ whole genome shotgun (WGS) entry which is preliminary data.</text>
</comment>
<gene>
    <name evidence="2" type="ORF">F2P47_04195</name>
</gene>
<dbReference type="EMBL" id="WESC01000003">
    <property type="protein sequence ID" value="KAB7741610.1"/>
    <property type="molecule type" value="Genomic_DNA"/>
</dbReference>
<dbReference type="Proteomes" id="UP000468901">
    <property type="component" value="Unassembled WGS sequence"/>
</dbReference>
<evidence type="ECO:0000256" key="1">
    <source>
        <dbReference type="SAM" id="MobiDB-lite"/>
    </source>
</evidence>
<sequence length="178" mass="19291">MGDAHLLVDAMATKAKRKEPDWAKIRAAYEDPAVPLSGTAKVAGVNAQTLIARARREGWRARTPAPAKPAPAAELTGAAMKPSSLATRLKRLIAREIEAIEGESTKKREAAEKERDARRLSSLVRSLEKLKDMKSGKEKTDKKKDEDGDALRTELQRRLARLAAAANADGVSDESQPG</sequence>
<feature type="region of interest" description="Disordered" evidence="1">
    <location>
        <begin position="126"/>
        <end position="152"/>
    </location>
</feature>
<keyword evidence="3" id="KW-1185">Reference proteome</keyword>